<evidence type="ECO:0000313" key="2">
    <source>
        <dbReference type="Proteomes" id="UP000069205"/>
    </source>
</evidence>
<dbReference type="KEGG" id="nmv:NITMOv2_0137"/>
<dbReference type="PATRIC" id="fig|42253.5.peg.133"/>
<gene>
    <name evidence="1" type="ORF">NITMOv2_0137</name>
</gene>
<dbReference type="AlphaFoldDB" id="A0A0K2G7J2"/>
<name>A0A0K2G7J2_NITMO</name>
<dbReference type="Proteomes" id="UP000069205">
    <property type="component" value="Chromosome"/>
</dbReference>
<dbReference type="STRING" id="42253.NITMOv2_0137"/>
<evidence type="ECO:0000313" key="1">
    <source>
        <dbReference type="EMBL" id="ALA56577.1"/>
    </source>
</evidence>
<proteinExistence type="predicted"/>
<accession>A0A0K2G7J2</accession>
<protein>
    <submittedName>
        <fullName evidence="1">Uncharacterized protein</fullName>
    </submittedName>
</protein>
<sequence>MTTLLILAVVVGTLSGLAQRQRSRKVVVVRRSNG</sequence>
<organism evidence="1 2">
    <name type="scientific">Nitrospira moscoviensis</name>
    <dbReference type="NCBI Taxonomy" id="42253"/>
    <lineage>
        <taxon>Bacteria</taxon>
        <taxon>Pseudomonadati</taxon>
        <taxon>Nitrospirota</taxon>
        <taxon>Nitrospiria</taxon>
        <taxon>Nitrospirales</taxon>
        <taxon>Nitrospiraceae</taxon>
        <taxon>Nitrospira</taxon>
    </lineage>
</organism>
<keyword evidence="2" id="KW-1185">Reference proteome</keyword>
<dbReference type="EMBL" id="CP011801">
    <property type="protein sequence ID" value="ALA56577.1"/>
    <property type="molecule type" value="Genomic_DNA"/>
</dbReference>
<reference evidence="1 2" key="1">
    <citation type="journal article" date="2015" name="Proc. Natl. Acad. Sci. U.S.A.">
        <title>Expanded metabolic versatility of ubiquitous nitrite-oxidizing bacteria from the genus Nitrospira.</title>
        <authorList>
            <person name="Koch H."/>
            <person name="Lucker S."/>
            <person name="Albertsen M."/>
            <person name="Kitzinger K."/>
            <person name="Herbold C."/>
            <person name="Spieck E."/>
            <person name="Nielsen P.H."/>
            <person name="Wagner M."/>
            <person name="Daims H."/>
        </authorList>
    </citation>
    <scope>NUCLEOTIDE SEQUENCE [LARGE SCALE GENOMIC DNA]</scope>
    <source>
        <strain evidence="1 2">NSP M-1</strain>
    </source>
</reference>